<evidence type="ECO:0000256" key="4">
    <source>
        <dbReference type="ARBA" id="ARBA00022597"/>
    </source>
</evidence>
<dbReference type="InterPro" id="IPR013013">
    <property type="entry name" value="PTS_EIIC_1"/>
</dbReference>
<dbReference type="EMBL" id="JAUSUT010000001">
    <property type="protein sequence ID" value="MDQ0380755.1"/>
    <property type="molecule type" value="Genomic_DNA"/>
</dbReference>
<feature type="transmembrane region" description="Helical" evidence="9">
    <location>
        <begin position="78"/>
        <end position="96"/>
    </location>
</feature>
<keyword evidence="7 9" id="KW-1133">Transmembrane helix</keyword>
<keyword evidence="5" id="KW-0598">Phosphotransferase system</keyword>
<evidence type="ECO:0000256" key="8">
    <source>
        <dbReference type="ARBA" id="ARBA00023136"/>
    </source>
</evidence>
<keyword evidence="6 9" id="KW-0812">Transmembrane</keyword>
<gene>
    <name evidence="11" type="ORF">FB470_004749</name>
</gene>
<evidence type="ECO:0000256" key="6">
    <source>
        <dbReference type="ARBA" id="ARBA00022692"/>
    </source>
</evidence>
<sequence>MAGLQRFGRSLMLPIATLPAAGLLSRLGQDDLLGKDGLGWDKVAAVLGAAGGGLFDWLPLLFAVGIAVGFARKGDGSTGVAAVVGFVVFNKVVQVFAPVNELDGFKEGWWLQPIRWPYSVLGGIVVGLVTAVLWQRFHRVKLPPYLAFFGGRRFVPIINSVVLLLIAVVFGLIFPAVDNGIQWLGDAVTGNDIAGGGVYGVLNRLLLPVGLHQLINVPVWFIFDGGDITKFFDGDPTAGTFTTGFFPVFMFALPAAALAIWRTARPGQRKVVGGIMIAGAFTSFLTGVTEPIEFAFMFVAWPLYLIHAVLTGLSLAICNALDIHLGFSFSAGAIDFALNSTAPAAHRAWLLIPIGLVYAVIYYFLFKWVITKWNLRTPGREDDADAPAEAADARTANS</sequence>
<reference evidence="11 12" key="1">
    <citation type="submission" date="2023-07" db="EMBL/GenBank/DDBJ databases">
        <title>Sequencing the genomes of 1000 actinobacteria strains.</title>
        <authorList>
            <person name="Klenk H.-P."/>
        </authorList>
    </citation>
    <scope>NUCLEOTIDE SEQUENCE [LARGE SCALE GENOMIC DNA]</scope>
    <source>
        <strain evidence="11 12">DSM 45805</strain>
    </source>
</reference>
<keyword evidence="3" id="KW-1003">Cell membrane</keyword>
<evidence type="ECO:0000256" key="5">
    <source>
        <dbReference type="ARBA" id="ARBA00022683"/>
    </source>
</evidence>
<organism evidence="11 12">
    <name type="scientific">Amycolatopsis thermophila</name>
    <dbReference type="NCBI Taxonomy" id="206084"/>
    <lineage>
        <taxon>Bacteria</taxon>
        <taxon>Bacillati</taxon>
        <taxon>Actinomycetota</taxon>
        <taxon>Actinomycetes</taxon>
        <taxon>Pseudonocardiales</taxon>
        <taxon>Pseudonocardiaceae</taxon>
        <taxon>Amycolatopsis</taxon>
    </lineage>
</organism>
<comment type="caution">
    <text evidence="11">The sequence shown here is derived from an EMBL/GenBank/DDBJ whole genome shotgun (WGS) entry which is preliminary data.</text>
</comment>
<keyword evidence="2" id="KW-0813">Transport</keyword>
<feature type="transmembrane region" description="Helical" evidence="9">
    <location>
        <begin position="244"/>
        <end position="264"/>
    </location>
</feature>
<evidence type="ECO:0000256" key="1">
    <source>
        <dbReference type="ARBA" id="ARBA00004651"/>
    </source>
</evidence>
<feature type="transmembrane region" description="Helical" evidence="9">
    <location>
        <begin position="116"/>
        <end position="134"/>
    </location>
</feature>
<evidence type="ECO:0000259" key="10">
    <source>
        <dbReference type="PROSITE" id="PS51103"/>
    </source>
</evidence>
<accession>A0ABU0F0W3</accession>
<evidence type="ECO:0000313" key="12">
    <source>
        <dbReference type="Proteomes" id="UP001229651"/>
    </source>
</evidence>
<feature type="domain" description="PTS EIIC type-1" evidence="10">
    <location>
        <begin position="1"/>
        <end position="382"/>
    </location>
</feature>
<keyword evidence="12" id="KW-1185">Reference proteome</keyword>
<evidence type="ECO:0000256" key="9">
    <source>
        <dbReference type="SAM" id="Phobius"/>
    </source>
</evidence>
<proteinExistence type="predicted"/>
<evidence type="ECO:0000256" key="2">
    <source>
        <dbReference type="ARBA" id="ARBA00022448"/>
    </source>
</evidence>
<dbReference type="InterPro" id="IPR050429">
    <property type="entry name" value="PTS_Glucose_EIICBA"/>
</dbReference>
<evidence type="ECO:0000313" key="11">
    <source>
        <dbReference type="EMBL" id="MDQ0380755.1"/>
    </source>
</evidence>
<evidence type="ECO:0000256" key="3">
    <source>
        <dbReference type="ARBA" id="ARBA00022475"/>
    </source>
</evidence>
<feature type="transmembrane region" description="Helical" evidence="9">
    <location>
        <begin position="154"/>
        <end position="174"/>
    </location>
</feature>
<dbReference type="Proteomes" id="UP001229651">
    <property type="component" value="Unassembled WGS sequence"/>
</dbReference>
<keyword evidence="8 9" id="KW-0472">Membrane</keyword>
<feature type="transmembrane region" description="Helical" evidence="9">
    <location>
        <begin position="348"/>
        <end position="366"/>
    </location>
</feature>
<feature type="transmembrane region" description="Helical" evidence="9">
    <location>
        <begin position="323"/>
        <end position="342"/>
    </location>
</feature>
<name>A0ABU0F0W3_9PSEU</name>
<feature type="transmembrane region" description="Helical" evidence="9">
    <location>
        <begin position="44"/>
        <end position="71"/>
    </location>
</feature>
<dbReference type="PANTHER" id="PTHR30009:SF4">
    <property type="entry name" value="PTS SYSTEM N-ACETYLGLUCOSAMINE-SPECIFIC EIICBA COMPONENT"/>
    <property type="match status" value="1"/>
</dbReference>
<protein>
    <submittedName>
        <fullName evidence="11">PTS system N-acetylglucosamine-specific IIC component</fullName>
    </submittedName>
</protein>
<dbReference type="PROSITE" id="PS51103">
    <property type="entry name" value="PTS_EIIC_TYPE_1"/>
    <property type="match status" value="1"/>
</dbReference>
<feature type="transmembrane region" description="Helical" evidence="9">
    <location>
        <begin position="294"/>
        <end position="316"/>
    </location>
</feature>
<dbReference type="PANTHER" id="PTHR30009">
    <property type="entry name" value="CYTOCHROME C-TYPE SYNTHESIS PROTEIN AND PTS TRANSMEMBRANE COMPONENT"/>
    <property type="match status" value="1"/>
</dbReference>
<dbReference type="InterPro" id="IPR003352">
    <property type="entry name" value="PTS_EIIC"/>
</dbReference>
<feature type="transmembrane region" description="Helical" evidence="9">
    <location>
        <begin position="271"/>
        <end position="288"/>
    </location>
</feature>
<comment type="subcellular location">
    <subcellularLocation>
        <location evidence="1">Cell membrane</location>
        <topology evidence="1">Multi-pass membrane protein</topology>
    </subcellularLocation>
</comment>
<evidence type="ECO:0000256" key="7">
    <source>
        <dbReference type="ARBA" id="ARBA00022989"/>
    </source>
</evidence>
<dbReference type="Pfam" id="PF02378">
    <property type="entry name" value="PTS_EIIC"/>
    <property type="match status" value="1"/>
</dbReference>
<keyword evidence="4" id="KW-0762">Sugar transport</keyword>
<dbReference type="RefSeq" id="WP_306994938.1">
    <property type="nucleotide sequence ID" value="NZ_JAUSUT010000001.1"/>
</dbReference>